<proteinExistence type="predicted"/>
<gene>
    <name evidence="1" type="ORF">S12H4_54897</name>
</gene>
<sequence length="226" mass="24725">HPSATLNGVVKTVGWDGVDLPANYHFMLNATTKVLSLGGLQGTPADGDEIVITYGADVPIIIKWDDQDSIDAIGIFEHCITDNNIDTKEWAVDVAKADLLQNANPVIQGSFTTNRSDIKSGQIITVNSTKRNINQAFLVQKVDLIRVDTVFEIPEFPEIPYKPAAEATIGYKPAVEGVVPYVEAGAGEEVIYYVYQVTIATKLKGLEDLLLQLLYQSSESLKRDTE</sequence>
<evidence type="ECO:0000313" key="1">
    <source>
        <dbReference type="EMBL" id="GAJ18134.1"/>
    </source>
</evidence>
<dbReference type="AlphaFoldDB" id="X1UKT2"/>
<comment type="caution">
    <text evidence="1">The sequence shown here is derived from an EMBL/GenBank/DDBJ whole genome shotgun (WGS) entry which is preliminary data.</text>
</comment>
<organism evidence="1">
    <name type="scientific">marine sediment metagenome</name>
    <dbReference type="NCBI Taxonomy" id="412755"/>
    <lineage>
        <taxon>unclassified sequences</taxon>
        <taxon>metagenomes</taxon>
        <taxon>ecological metagenomes</taxon>
    </lineage>
</organism>
<protein>
    <submittedName>
        <fullName evidence="1">Uncharacterized protein</fullName>
    </submittedName>
</protein>
<name>X1UKT2_9ZZZZ</name>
<accession>X1UKT2</accession>
<dbReference type="EMBL" id="BARW01035146">
    <property type="protein sequence ID" value="GAJ18134.1"/>
    <property type="molecule type" value="Genomic_DNA"/>
</dbReference>
<reference evidence="1" key="1">
    <citation type="journal article" date="2014" name="Front. Microbiol.">
        <title>High frequency of phylogenetically diverse reductive dehalogenase-homologous genes in deep subseafloor sedimentary metagenomes.</title>
        <authorList>
            <person name="Kawai M."/>
            <person name="Futagami T."/>
            <person name="Toyoda A."/>
            <person name="Takaki Y."/>
            <person name="Nishi S."/>
            <person name="Hori S."/>
            <person name="Arai W."/>
            <person name="Tsubouchi T."/>
            <person name="Morono Y."/>
            <person name="Uchiyama I."/>
            <person name="Ito T."/>
            <person name="Fujiyama A."/>
            <person name="Inagaki F."/>
            <person name="Takami H."/>
        </authorList>
    </citation>
    <scope>NUCLEOTIDE SEQUENCE</scope>
    <source>
        <strain evidence="1">Expedition CK06-06</strain>
    </source>
</reference>
<feature type="non-terminal residue" evidence="1">
    <location>
        <position position="1"/>
    </location>
</feature>
<feature type="non-terminal residue" evidence="1">
    <location>
        <position position="226"/>
    </location>
</feature>